<dbReference type="InterPro" id="IPR002068">
    <property type="entry name" value="A-crystallin/Hsp20_dom"/>
</dbReference>
<name>A0A1F8DSP6_9BACT</name>
<evidence type="ECO:0000313" key="7">
    <source>
        <dbReference type="Proteomes" id="UP000178946"/>
    </source>
</evidence>
<evidence type="ECO:0000256" key="1">
    <source>
        <dbReference type="PROSITE-ProRule" id="PRU00285"/>
    </source>
</evidence>
<comment type="caution">
    <text evidence="6">The sequence shown here is derived from an EMBL/GenBank/DDBJ whole genome shotgun (WGS) entry which is preliminary data.</text>
</comment>
<dbReference type="STRING" id="1802557.A3A20_01735"/>
<dbReference type="Gene3D" id="2.60.40.790">
    <property type="match status" value="1"/>
</dbReference>
<sequence>MDEQNKKFFEELAGASSSEHIIDQAPPNDIADSSDDEPEEPKAMLVKMGSSTSTRSRKIATTVSGNEAELPVSQPNVNGEFEENEGQLTVDIYQTLDEIVIQSTVAGVRPEDLDIQITPESVTIRGMRQREEEVRDQDYFYQECYWGRFSRSVILPQEIDAEKAAASLKNGVLIIRLPKLNRQKTKKLKVKFT</sequence>
<organism evidence="6 7">
    <name type="scientific">Candidatus Wolfebacteria bacterium RIFCSPLOWO2_01_FULL_45_19</name>
    <dbReference type="NCBI Taxonomy" id="1802557"/>
    <lineage>
        <taxon>Bacteria</taxon>
        <taxon>Candidatus Wolfeibacteriota</taxon>
    </lineage>
</organism>
<proteinExistence type="inferred from homology"/>
<dbReference type="PROSITE" id="PS51203">
    <property type="entry name" value="CS"/>
    <property type="match status" value="1"/>
</dbReference>
<dbReference type="EMBL" id="MGIR01000001">
    <property type="protein sequence ID" value="OGM91641.1"/>
    <property type="molecule type" value="Genomic_DNA"/>
</dbReference>
<dbReference type="SUPFAM" id="SSF49764">
    <property type="entry name" value="HSP20-like chaperones"/>
    <property type="match status" value="1"/>
</dbReference>
<dbReference type="InterPro" id="IPR031107">
    <property type="entry name" value="Small_HSP"/>
</dbReference>
<gene>
    <name evidence="6" type="ORF">A3A20_01735</name>
</gene>
<dbReference type="Pfam" id="PF00011">
    <property type="entry name" value="HSP20"/>
    <property type="match status" value="1"/>
</dbReference>
<dbReference type="InterPro" id="IPR007052">
    <property type="entry name" value="CS_dom"/>
</dbReference>
<feature type="domain" description="SHSP" evidence="4">
    <location>
        <begin position="81"/>
        <end position="193"/>
    </location>
</feature>
<feature type="region of interest" description="Disordered" evidence="3">
    <location>
        <begin position="1"/>
        <end position="57"/>
    </location>
</feature>
<protein>
    <submittedName>
        <fullName evidence="6">Uncharacterized protein</fullName>
    </submittedName>
</protein>
<comment type="similarity">
    <text evidence="1 2">Belongs to the small heat shock protein (HSP20) family.</text>
</comment>
<feature type="compositionally biased region" description="Basic and acidic residues" evidence="3">
    <location>
        <begin position="1"/>
        <end position="10"/>
    </location>
</feature>
<accession>A0A1F8DSP6</accession>
<evidence type="ECO:0000256" key="3">
    <source>
        <dbReference type="SAM" id="MobiDB-lite"/>
    </source>
</evidence>
<dbReference type="PROSITE" id="PS01031">
    <property type="entry name" value="SHSP"/>
    <property type="match status" value="1"/>
</dbReference>
<feature type="domain" description="CS" evidence="5">
    <location>
        <begin position="85"/>
        <end position="193"/>
    </location>
</feature>
<dbReference type="InterPro" id="IPR008978">
    <property type="entry name" value="HSP20-like_chaperone"/>
</dbReference>
<dbReference type="Proteomes" id="UP000178946">
    <property type="component" value="Unassembled WGS sequence"/>
</dbReference>
<reference evidence="6 7" key="1">
    <citation type="journal article" date="2016" name="Nat. Commun.">
        <title>Thousands of microbial genomes shed light on interconnected biogeochemical processes in an aquifer system.</title>
        <authorList>
            <person name="Anantharaman K."/>
            <person name="Brown C.T."/>
            <person name="Hug L.A."/>
            <person name="Sharon I."/>
            <person name="Castelle C.J."/>
            <person name="Probst A.J."/>
            <person name="Thomas B.C."/>
            <person name="Singh A."/>
            <person name="Wilkins M.J."/>
            <person name="Karaoz U."/>
            <person name="Brodie E.L."/>
            <person name="Williams K.H."/>
            <person name="Hubbard S.S."/>
            <person name="Banfield J.F."/>
        </authorList>
    </citation>
    <scope>NUCLEOTIDE SEQUENCE [LARGE SCALE GENOMIC DNA]</scope>
</reference>
<evidence type="ECO:0000313" key="6">
    <source>
        <dbReference type="EMBL" id="OGM91641.1"/>
    </source>
</evidence>
<evidence type="ECO:0000256" key="2">
    <source>
        <dbReference type="RuleBase" id="RU003616"/>
    </source>
</evidence>
<dbReference type="AlphaFoldDB" id="A0A1F8DSP6"/>
<dbReference type="CDD" id="cd06464">
    <property type="entry name" value="ACD_sHsps-like"/>
    <property type="match status" value="1"/>
</dbReference>
<evidence type="ECO:0000259" key="5">
    <source>
        <dbReference type="PROSITE" id="PS51203"/>
    </source>
</evidence>
<evidence type="ECO:0000259" key="4">
    <source>
        <dbReference type="PROSITE" id="PS01031"/>
    </source>
</evidence>
<dbReference type="PANTHER" id="PTHR11527">
    <property type="entry name" value="HEAT-SHOCK PROTEIN 20 FAMILY MEMBER"/>
    <property type="match status" value="1"/>
</dbReference>